<dbReference type="Proteomes" id="UP000826656">
    <property type="component" value="Unassembled WGS sequence"/>
</dbReference>
<dbReference type="InterPro" id="IPR044730">
    <property type="entry name" value="RNase_H-like_dom_plant"/>
</dbReference>
<dbReference type="SUPFAM" id="SSF53098">
    <property type="entry name" value="Ribonuclease H-like"/>
    <property type="match status" value="1"/>
</dbReference>
<organism evidence="2 3">
    <name type="scientific">Solanum tuberosum</name>
    <name type="common">Potato</name>
    <dbReference type="NCBI Taxonomy" id="4113"/>
    <lineage>
        <taxon>Eukaryota</taxon>
        <taxon>Viridiplantae</taxon>
        <taxon>Streptophyta</taxon>
        <taxon>Embryophyta</taxon>
        <taxon>Tracheophyta</taxon>
        <taxon>Spermatophyta</taxon>
        <taxon>Magnoliopsida</taxon>
        <taxon>eudicotyledons</taxon>
        <taxon>Gunneridae</taxon>
        <taxon>Pentapetalae</taxon>
        <taxon>asterids</taxon>
        <taxon>lamiids</taxon>
        <taxon>Solanales</taxon>
        <taxon>Solanaceae</taxon>
        <taxon>Solanoideae</taxon>
        <taxon>Solaneae</taxon>
        <taxon>Solanum</taxon>
    </lineage>
</organism>
<name>A0ABQ7WLD4_SOLTU</name>
<comment type="caution">
    <text evidence="2">The sequence shown here is derived from an EMBL/GenBank/DDBJ whole genome shotgun (WGS) entry which is preliminary data.</text>
</comment>
<dbReference type="PANTHER" id="PTHR47723:SF23">
    <property type="entry name" value="REVERSE TRANSCRIPTASE-LIKE PROTEIN"/>
    <property type="match status" value="1"/>
</dbReference>
<dbReference type="InterPro" id="IPR002156">
    <property type="entry name" value="RNaseH_domain"/>
</dbReference>
<dbReference type="CDD" id="cd06222">
    <property type="entry name" value="RNase_H_like"/>
    <property type="match status" value="1"/>
</dbReference>
<evidence type="ECO:0000313" key="3">
    <source>
        <dbReference type="Proteomes" id="UP000826656"/>
    </source>
</evidence>
<dbReference type="EMBL" id="JAIVGD010000001">
    <property type="protein sequence ID" value="KAH0781569.1"/>
    <property type="molecule type" value="Genomic_DNA"/>
</dbReference>
<reference evidence="2 3" key="1">
    <citation type="journal article" date="2021" name="bioRxiv">
        <title>Chromosome-scale and haplotype-resolved genome assembly of a tetraploid potato cultivar.</title>
        <authorList>
            <person name="Sun H."/>
            <person name="Jiao W.-B."/>
            <person name="Krause K."/>
            <person name="Campoy J.A."/>
            <person name="Goel M."/>
            <person name="Folz-Donahue K."/>
            <person name="Kukat C."/>
            <person name="Huettel B."/>
            <person name="Schneeberger K."/>
        </authorList>
    </citation>
    <scope>NUCLEOTIDE SEQUENCE [LARGE SCALE GENOMIC DNA]</scope>
    <source>
        <strain evidence="2">SolTubOtavaFocal</strain>
        <tissue evidence="2">Leaves</tissue>
    </source>
</reference>
<feature type="domain" description="RNase H type-1" evidence="1">
    <location>
        <begin position="2"/>
        <end position="119"/>
    </location>
</feature>
<dbReference type="InterPro" id="IPR036397">
    <property type="entry name" value="RNaseH_sf"/>
</dbReference>
<dbReference type="PANTHER" id="PTHR47723">
    <property type="entry name" value="OS05G0353850 PROTEIN"/>
    <property type="match status" value="1"/>
</dbReference>
<dbReference type="InterPro" id="IPR012337">
    <property type="entry name" value="RNaseH-like_sf"/>
</dbReference>
<protein>
    <recommendedName>
        <fullName evidence="1">RNase H type-1 domain-containing protein</fullName>
    </recommendedName>
</protein>
<dbReference type="Gene3D" id="3.30.420.10">
    <property type="entry name" value="Ribonuclease H-like superfamily/Ribonuclease H"/>
    <property type="match status" value="1"/>
</dbReference>
<dbReference type="Pfam" id="PF13456">
    <property type="entry name" value="RVT_3"/>
    <property type="match status" value="1"/>
</dbReference>
<gene>
    <name evidence="2" type="ORF">KY290_001167</name>
</gene>
<dbReference type="InterPro" id="IPR053151">
    <property type="entry name" value="RNase_H-like"/>
</dbReference>
<evidence type="ECO:0000313" key="2">
    <source>
        <dbReference type="EMBL" id="KAH0781569.1"/>
    </source>
</evidence>
<keyword evidence="3" id="KW-1185">Reference proteome</keyword>
<evidence type="ECO:0000259" key="1">
    <source>
        <dbReference type="Pfam" id="PF13456"/>
    </source>
</evidence>
<proteinExistence type="predicted"/>
<sequence>MNIDGAFRQGDNTSSIGGVIRNHKGDWITGFFYKSMAQNHTTAEIEAFHTGLMLADSLKLGNLEIETNLSEILQLMDHAKLPYDVIISVCRSLLKKLQNPVVRHSFRQGNYVADILAKQGSRLTNYDKTTLLHTPPDCVKDQLAKDKNGVTSTRTIKSSTCNKSARFGNLVVTTNPYRVVVSNSPVTSWVISITFSIS</sequence>
<accession>A0ABQ7WLD4</accession>